<dbReference type="InterPro" id="IPR011708">
    <property type="entry name" value="DNA_pol3_alpha_NTPase_dom"/>
</dbReference>
<dbReference type="Pfam" id="PF07733">
    <property type="entry name" value="DNA_pol3_alpha"/>
    <property type="match status" value="1"/>
</dbReference>
<evidence type="ECO:0000256" key="2">
    <source>
        <dbReference type="ARBA" id="ARBA00022695"/>
    </source>
</evidence>
<dbReference type="InterPro" id="IPR044923">
    <property type="entry name" value="PolC_middle_finger_sf"/>
</dbReference>
<dbReference type="EC" id="2.7.7.7" evidence="7"/>
<evidence type="ECO:0000256" key="1">
    <source>
        <dbReference type="ARBA" id="ARBA00022679"/>
    </source>
</evidence>
<evidence type="ECO:0000256" key="4">
    <source>
        <dbReference type="ARBA" id="ARBA00022932"/>
    </source>
</evidence>
<feature type="non-terminal residue" evidence="7">
    <location>
        <position position="1"/>
    </location>
</feature>
<feature type="domain" description="Bacterial DNA polymerase III alpha subunit NTPase" evidence="5">
    <location>
        <begin position="15"/>
        <end position="88"/>
    </location>
</feature>
<evidence type="ECO:0000256" key="3">
    <source>
        <dbReference type="ARBA" id="ARBA00022705"/>
    </source>
</evidence>
<accession>A0AAW9IGT4</accession>
<comment type="caution">
    <text evidence="7">The sequence shown here is derived from an EMBL/GenBank/DDBJ whole genome shotgun (WGS) entry which is preliminary data.</text>
</comment>
<name>A0AAW9IGT4_CLOPF</name>
<evidence type="ECO:0000259" key="5">
    <source>
        <dbReference type="Pfam" id="PF07733"/>
    </source>
</evidence>
<proteinExistence type="predicted"/>
<dbReference type="GO" id="GO:0003887">
    <property type="term" value="F:DNA-directed DNA polymerase activity"/>
    <property type="evidence" value="ECO:0007669"/>
    <property type="project" value="UniProtKB-KW"/>
</dbReference>
<dbReference type="PANTHER" id="PTHR32294">
    <property type="entry name" value="DNA POLYMERASE III SUBUNIT ALPHA"/>
    <property type="match status" value="1"/>
</dbReference>
<dbReference type="GO" id="GO:0006260">
    <property type="term" value="P:DNA replication"/>
    <property type="evidence" value="ECO:0007669"/>
    <property type="project" value="UniProtKB-KW"/>
</dbReference>
<dbReference type="InterPro" id="IPR004805">
    <property type="entry name" value="DnaE2/DnaE/PolC"/>
</dbReference>
<dbReference type="EMBL" id="WNVC01000686">
    <property type="protein sequence ID" value="MDZ5000796.1"/>
    <property type="molecule type" value="Genomic_DNA"/>
</dbReference>
<gene>
    <name evidence="7" type="primary">polC</name>
    <name evidence="7" type="ORF">GNF79_17370</name>
</gene>
<dbReference type="Proteomes" id="UP001291306">
    <property type="component" value="Unassembled WGS sequence"/>
</dbReference>
<feature type="domain" description="DNA polymerase III alpha subunit finger" evidence="6">
    <location>
        <begin position="91"/>
        <end position="176"/>
    </location>
</feature>
<dbReference type="PANTHER" id="PTHR32294:SF5">
    <property type="entry name" value="DNA POLYMERASE III POLC-TYPE"/>
    <property type="match status" value="1"/>
</dbReference>
<keyword evidence="2 7" id="KW-0548">Nucleotidyltransferase</keyword>
<dbReference type="Pfam" id="PF17657">
    <property type="entry name" value="DNA_pol3_finger"/>
    <property type="match status" value="1"/>
</dbReference>
<keyword evidence="3" id="KW-0235">DNA replication</keyword>
<feature type="non-terminal residue" evidence="7">
    <location>
        <position position="176"/>
    </location>
</feature>
<dbReference type="Gene3D" id="3.30.1900.20">
    <property type="match status" value="1"/>
</dbReference>
<sequence>YGYVRKYLDERGLRASMAEIERLTIGCTGIKRTTGQHPGGIMVVPSDNEIYNFTPIQRPADDPTSDVTTTHFDYHSISGRLLKLDILGHDDPTMIRMLQDLTGVDPKTIPLNDKKVISLFTSPEALGVTKEELECEVGSYGLPEFGTKFVRGMLVDTQPKSFADLVRISGLSHGTD</sequence>
<dbReference type="GO" id="GO:0008408">
    <property type="term" value="F:3'-5' exonuclease activity"/>
    <property type="evidence" value="ECO:0007669"/>
    <property type="project" value="InterPro"/>
</dbReference>
<evidence type="ECO:0000313" key="8">
    <source>
        <dbReference type="Proteomes" id="UP001291306"/>
    </source>
</evidence>
<keyword evidence="1 7" id="KW-0808">Transferase</keyword>
<dbReference type="InterPro" id="IPR040982">
    <property type="entry name" value="DNA_pol3_finger"/>
</dbReference>
<protein>
    <submittedName>
        <fullName evidence="7">PolC-type DNA polymerase III</fullName>
        <ecNumber evidence="7">2.7.7.7</ecNumber>
    </submittedName>
</protein>
<keyword evidence="4" id="KW-0239">DNA-directed DNA polymerase</keyword>
<organism evidence="7 8">
    <name type="scientific">Clostridium perfringens</name>
    <dbReference type="NCBI Taxonomy" id="1502"/>
    <lineage>
        <taxon>Bacteria</taxon>
        <taxon>Bacillati</taxon>
        <taxon>Bacillota</taxon>
        <taxon>Clostridia</taxon>
        <taxon>Eubacteriales</taxon>
        <taxon>Clostridiaceae</taxon>
        <taxon>Clostridium</taxon>
    </lineage>
</organism>
<reference evidence="7" key="1">
    <citation type="submission" date="2019-11" db="EMBL/GenBank/DDBJ databases">
        <title>Characterization of Clostridium perfringens isolates from swine manure treated agricultural soils.</title>
        <authorList>
            <person name="Wushke S.T."/>
        </authorList>
    </citation>
    <scope>NUCLEOTIDE SEQUENCE</scope>
    <source>
        <strain evidence="7">X26</strain>
    </source>
</reference>
<dbReference type="Gene3D" id="1.10.150.700">
    <property type="entry name" value="PolC, middle finger domain"/>
    <property type="match status" value="1"/>
</dbReference>
<dbReference type="AlphaFoldDB" id="A0AAW9IGT4"/>
<evidence type="ECO:0000313" key="7">
    <source>
        <dbReference type="EMBL" id="MDZ5000796.1"/>
    </source>
</evidence>
<evidence type="ECO:0000259" key="6">
    <source>
        <dbReference type="Pfam" id="PF17657"/>
    </source>
</evidence>